<dbReference type="InterPro" id="IPR014710">
    <property type="entry name" value="RmlC-like_jellyroll"/>
</dbReference>
<keyword evidence="3" id="KW-1185">Reference proteome</keyword>
<organism evidence="2 3">
    <name type="scientific">Paraburkholderia rhizosphaerae</name>
    <dbReference type="NCBI Taxonomy" id="480658"/>
    <lineage>
        <taxon>Bacteria</taxon>
        <taxon>Pseudomonadati</taxon>
        <taxon>Pseudomonadota</taxon>
        <taxon>Betaproteobacteria</taxon>
        <taxon>Burkholderiales</taxon>
        <taxon>Burkholderiaceae</taxon>
        <taxon>Paraburkholderia</taxon>
    </lineage>
</organism>
<keyword evidence="2" id="KW-0560">Oxidoreductase</keyword>
<accession>A0A4R8LC33</accession>
<comment type="caution">
    <text evidence="2">The sequence shown here is derived from an EMBL/GenBank/DDBJ whole genome shotgun (WGS) entry which is preliminary data.</text>
</comment>
<dbReference type="GO" id="GO:0051213">
    <property type="term" value="F:dioxygenase activity"/>
    <property type="evidence" value="ECO:0007669"/>
    <property type="project" value="UniProtKB-KW"/>
</dbReference>
<dbReference type="EMBL" id="SORE01000024">
    <property type="protein sequence ID" value="TDY40491.1"/>
    <property type="molecule type" value="Genomic_DNA"/>
</dbReference>
<gene>
    <name evidence="2" type="ORF">BX592_1244</name>
</gene>
<dbReference type="Proteomes" id="UP000295509">
    <property type="component" value="Unassembled WGS sequence"/>
</dbReference>
<evidence type="ECO:0000313" key="2">
    <source>
        <dbReference type="EMBL" id="TDY40491.1"/>
    </source>
</evidence>
<dbReference type="CDD" id="cd02234">
    <property type="entry name" value="cupin_BLR7677-like"/>
    <property type="match status" value="1"/>
</dbReference>
<dbReference type="Gene3D" id="2.60.120.10">
    <property type="entry name" value="Jelly Rolls"/>
    <property type="match status" value="1"/>
</dbReference>
<dbReference type="PANTHER" id="PTHR38599">
    <property type="entry name" value="CUPIN DOMAIN PROTEIN (AFU_ORTHOLOGUE AFUA_3G13620)"/>
    <property type="match status" value="1"/>
</dbReference>
<evidence type="ECO:0000259" key="1">
    <source>
        <dbReference type="Pfam" id="PF07883"/>
    </source>
</evidence>
<keyword evidence="2" id="KW-0223">Dioxygenase</keyword>
<dbReference type="SUPFAM" id="SSF51182">
    <property type="entry name" value="RmlC-like cupins"/>
    <property type="match status" value="1"/>
</dbReference>
<evidence type="ECO:0000313" key="3">
    <source>
        <dbReference type="Proteomes" id="UP000295509"/>
    </source>
</evidence>
<dbReference type="AlphaFoldDB" id="A0A4R8LC33"/>
<dbReference type="Pfam" id="PF07883">
    <property type="entry name" value="Cupin_2"/>
    <property type="match status" value="1"/>
</dbReference>
<reference evidence="2 3" key="1">
    <citation type="submission" date="2019-03" db="EMBL/GenBank/DDBJ databases">
        <title>Genomic Encyclopedia of Type Strains, Phase III (KMG-III): the genomes of soil and plant-associated and newly described type strains.</title>
        <authorList>
            <person name="Whitman W."/>
        </authorList>
    </citation>
    <scope>NUCLEOTIDE SEQUENCE [LARGE SCALE GENOMIC DNA]</scope>
    <source>
        <strain evidence="2 3">LMG 29544</strain>
    </source>
</reference>
<name>A0A4R8LC33_9BURK</name>
<proteinExistence type="predicted"/>
<dbReference type="PANTHER" id="PTHR38599:SF1">
    <property type="entry name" value="CUPIN DOMAIN PROTEIN (AFU_ORTHOLOGUE AFUA_3G13620)"/>
    <property type="match status" value="1"/>
</dbReference>
<sequence length="153" mass="16140">MMTTRINPLSKPRLAGRGALSLAAIALGLLALTAPRHAMAQAVDKEKVAPVTQQAIPEAPGKAVLIATVTYEPGQSSSPHKHPGSIFAYVLEGSVESQLEGGPVKIYRAGDAWYEPVGAHHVVSRNASKSEPAKLLIFAVTSGHEPVKQPLEH</sequence>
<protein>
    <submittedName>
        <fullName evidence="2">Quercetin dioxygenase-like cupin family protein</fullName>
    </submittedName>
</protein>
<dbReference type="InterPro" id="IPR011051">
    <property type="entry name" value="RmlC_Cupin_sf"/>
</dbReference>
<feature type="domain" description="Cupin type-2" evidence="1">
    <location>
        <begin position="68"/>
        <end position="137"/>
    </location>
</feature>
<dbReference type="InterPro" id="IPR013096">
    <property type="entry name" value="Cupin_2"/>
</dbReference>